<name>A0A127P4U9_9BURK</name>
<evidence type="ECO:0000313" key="2">
    <source>
        <dbReference type="Proteomes" id="UP000072421"/>
    </source>
</evidence>
<evidence type="ECO:0008006" key="3">
    <source>
        <dbReference type="Google" id="ProtNLM"/>
    </source>
</evidence>
<dbReference type="RefSeq" id="WP_061538197.1">
    <property type="nucleotide sequence ID" value="NZ_CP013232.1"/>
</dbReference>
<dbReference type="NCBIfam" id="NF047376">
    <property type="entry name" value="TAA_AbiEi"/>
    <property type="match status" value="1"/>
</dbReference>
<dbReference type="Proteomes" id="UP000072421">
    <property type="component" value="Chromosome"/>
</dbReference>
<gene>
    <name evidence="1" type="ORF">CFter6_0012</name>
</gene>
<proteinExistence type="predicted"/>
<dbReference type="AlphaFoldDB" id="A0A127P4U9"/>
<dbReference type="OrthoDB" id="3235173at2"/>
<dbReference type="EMBL" id="CP013232">
    <property type="protein sequence ID" value="AMO92743.1"/>
    <property type="molecule type" value="Genomic_DNA"/>
</dbReference>
<evidence type="ECO:0000313" key="1">
    <source>
        <dbReference type="EMBL" id="AMO92743.1"/>
    </source>
</evidence>
<organism evidence="1">
    <name type="scientific">Collimonas fungivorans</name>
    <dbReference type="NCBI Taxonomy" id="158899"/>
    <lineage>
        <taxon>Bacteria</taxon>
        <taxon>Pseudomonadati</taxon>
        <taxon>Pseudomonadota</taxon>
        <taxon>Betaproteobacteria</taxon>
        <taxon>Burkholderiales</taxon>
        <taxon>Oxalobacteraceae</taxon>
        <taxon>Collimonas</taxon>
    </lineage>
</organism>
<protein>
    <recommendedName>
        <fullName evidence="3">Transcriptional regulator, AbiEi antitoxin, Type IV TA system</fullName>
    </recommendedName>
</protein>
<accession>A0A127P4U9</accession>
<sequence>MKKIELIRKLSELDRRGVYVLARRDIEKLFPDEGEKAMEKSLQRMVADGLLQRVAKGLYLNPAATSKNRWIAEEIARALRPGCLSYVSLESILSEYGAISQIPINRMTVMTTGKSGVVDTPYGMIEFTHTKRGAAQIIKRTLQAKGRPLRIATRQAAVRDLLRVGRNANMIDRSELEDELQGENA</sequence>
<dbReference type="PATRIC" id="fig|158899.10.peg.13"/>
<reference evidence="1 2" key="1">
    <citation type="submission" date="2015-11" db="EMBL/GenBank/DDBJ databases">
        <title>Exploring the genomic traits of fungus-feeding bacterial genus Collimonas.</title>
        <authorList>
            <person name="Song C."/>
            <person name="Schmidt R."/>
            <person name="de Jager V."/>
            <person name="Krzyzanowska D."/>
            <person name="Jongedijk E."/>
            <person name="Cankar K."/>
            <person name="Beekwilder J."/>
            <person name="van Veen A."/>
            <person name="de Boer W."/>
            <person name="van Veen J.A."/>
            <person name="Garbeva P."/>
        </authorList>
    </citation>
    <scope>NUCLEOTIDE SEQUENCE [LARGE SCALE GENOMIC DNA]</scope>
    <source>
        <strain evidence="1 2">Ter6</strain>
    </source>
</reference>
<dbReference type="InterPro" id="IPR059220">
    <property type="entry name" value="AbiEi"/>
</dbReference>